<dbReference type="EMBL" id="CAWUPB010001189">
    <property type="protein sequence ID" value="CAK7351805.1"/>
    <property type="molecule type" value="Genomic_DNA"/>
</dbReference>
<reference evidence="2 3" key="1">
    <citation type="submission" date="2024-01" db="EMBL/GenBank/DDBJ databases">
        <authorList>
            <person name="Waweru B."/>
        </authorList>
    </citation>
    <scope>NUCLEOTIDE SEQUENCE [LARGE SCALE GENOMIC DNA]</scope>
</reference>
<proteinExistence type="predicted"/>
<comment type="caution">
    <text evidence="2">The sequence shown here is derived from an EMBL/GenBank/DDBJ whole genome shotgun (WGS) entry which is preliminary data.</text>
</comment>
<evidence type="ECO:0000256" key="1">
    <source>
        <dbReference type="SAM" id="Phobius"/>
    </source>
</evidence>
<keyword evidence="1" id="KW-0812">Transmembrane</keyword>
<accession>A0AAV1SIR7</accession>
<sequence>MQGDRQASAIPTLFAWTVVFKLHYGIFDILPMIMFYHCGIALCSKQVRRYSSPLS</sequence>
<dbReference type="Proteomes" id="UP001314170">
    <property type="component" value="Unassembled WGS sequence"/>
</dbReference>
<protein>
    <submittedName>
        <fullName evidence="2">Uncharacterized protein</fullName>
    </submittedName>
</protein>
<gene>
    <name evidence="2" type="ORF">DCAF_LOCUS24006</name>
</gene>
<keyword evidence="1" id="KW-0472">Membrane</keyword>
<evidence type="ECO:0000313" key="3">
    <source>
        <dbReference type="Proteomes" id="UP001314170"/>
    </source>
</evidence>
<name>A0AAV1SIR7_9ROSI</name>
<keyword evidence="1" id="KW-1133">Transmembrane helix</keyword>
<dbReference type="AlphaFoldDB" id="A0AAV1SIR7"/>
<feature type="transmembrane region" description="Helical" evidence="1">
    <location>
        <begin position="22"/>
        <end position="43"/>
    </location>
</feature>
<organism evidence="2 3">
    <name type="scientific">Dovyalis caffra</name>
    <dbReference type="NCBI Taxonomy" id="77055"/>
    <lineage>
        <taxon>Eukaryota</taxon>
        <taxon>Viridiplantae</taxon>
        <taxon>Streptophyta</taxon>
        <taxon>Embryophyta</taxon>
        <taxon>Tracheophyta</taxon>
        <taxon>Spermatophyta</taxon>
        <taxon>Magnoliopsida</taxon>
        <taxon>eudicotyledons</taxon>
        <taxon>Gunneridae</taxon>
        <taxon>Pentapetalae</taxon>
        <taxon>rosids</taxon>
        <taxon>fabids</taxon>
        <taxon>Malpighiales</taxon>
        <taxon>Salicaceae</taxon>
        <taxon>Flacourtieae</taxon>
        <taxon>Dovyalis</taxon>
    </lineage>
</organism>
<evidence type="ECO:0000313" key="2">
    <source>
        <dbReference type="EMBL" id="CAK7351805.1"/>
    </source>
</evidence>
<keyword evidence="3" id="KW-1185">Reference proteome</keyword>